<accession>A0AAD9HLM6</accession>
<reference evidence="2" key="1">
    <citation type="submission" date="2021-06" db="EMBL/GenBank/DDBJ databases">
        <title>Comparative genomics, transcriptomics and evolutionary studies reveal genomic signatures of adaptation to plant cell wall in hemibiotrophic fungi.</title>
        <authorList>
            <consortium name="DOE Joint Genome Institute"/>
            <person name="Baroncelli R."/>
            <person name="Diaz J.F."/>
            <person name="Benocci T."/>
            <person name="Peng M."/>
            <person name="Battaglia E."/>
            <person name="Haridas S."/>
            <person name="Andreopoulos W."/>
            <person name="Labutti K."/>
            <person name="Pangilinan J."/>
            <person name="Floch G.L."/>
            <person name="Makela M.R."/>
            <person name="Henrissat B."/>
            <person name="Grigoriev I.V."/>
            <person name="Crouch J.A."/>
            <person name="De Vries R.P."/>
            <person name="Sukno S.A."/>
            <person name="Thon M.R."/>
        </authorList>
    </citation>
    <scope>NUCLEOTIDE SEQUENCE</scope>
    <source>
        <strain evidence="2">MAFF235873</strain>
    </source>
</reference>
<evidence type="ECO:0000313" key="2">
    <source>
        <dbReference type="EMBL" id="KAK2030234.1"/>
    </source>
</evidence>
<name>A0AAD9HLM6_9PEZI</name>
<proteinExistence type="predicted"/>
<organism evidence="2 3">
    <name type="scientific">Colletotrichum zoysiae</name>
    <dbReference type="NCBI Taxonomy" id="1216348"/>
    <lineage>
        <taxon>Eukaryota</taxon>
        <taxon>Fungi</taxon>
        <taxon>Dikarya</taxon>
        <taxon>Ascomycota</taxon>
        <taxon>Pezizomycotina</taxon>
        <taxon>Sordariomycetes</taxon>
        <taxon>Hypocreomycetidae</taxon>
        <taxon>Glomerellales</taxon>
        <taxon>Glomerellaceae</taxon>
        <taxon>Colletotrichum</taxon>
        <taxon>Colletotrichum graminicola species complex</taxon>
    </lineage>
</organism>
<sequence>MSKSRRAGRGRNTAPPLPAPLPQNHLSKSCPTAPAGPFAMSHATTYVRDGSISRAGYRDAYPVVSSHKRRGGAKGKCQDETGERNNHQFLRLVPHIRTPHIPHTLPSTSSGRGGARAQHQIRPCWYNSVLSSISLPRRCQWPAGRSLSLWQRVNVALLCDIIFLPPVAACTGGVARLHRPPSFLLPSPSCVRDIQRLGVGISVRLATELDLMSLFLLLTGNHLMT</sequence>
<evidence type="ECO:0000313" key="3">
    <source>
        <dbReference type="Proteomes" id="UP001232148"/>
    </source>
</evidence>
<evidence type="ECO:0000256" key="1">
    <source>
        <dbReference type="SAM" id="MobiDB-lite"/>
    </source>
</evidence>
<keyword evidence="3" id="KW-1185">Reference proteome</keyword>
<feature type="region of interest" description="Disordered" evidence="1">
    <location>
        <begin position="1"/>
        <end position="33"/>
    </location>
</feature>
<protein>
    <submittedName>
        <fullName evidence="2">Uncharacterized protein</fullName>
    </submittedName>
</protein>
<dbReference type="AlphaFoldDB" id="A0AAD9HLM6"/>
<comment type="caution">
    <text evidence="2">The sequence shown here is derived from an EMBL/GenBank/DDBJ whole genome shotgun (WGS) entry which is preliminary data.</text>
</comment>
<dbReference type="Proteomes" id="UP001232148">
    <property type="component" value="Unassembled WGS sequence"/>
</dbReference>
<dbReference type="EMBL" id="MU842853">
    <property type="protein sequence ID" value="KAK2030234.1"/>
    <property type="molecule type" value="Genomic_DNA"/>
</dbReference>
<gene>
    <name evidence="2" type="ORF">LX32DRAFT_330060</name>
</gene>